<evidence type="ECO:0000256" key="2">
    <source>
        <dbReference type="ARBA" id="ARBA00010427"/>
    </source>
</evidence>
<dbReference type="InterPro" id="IPR032041">
    <property type="entry name" value="Cdc73_N"/>
</dbReference>
<dbReference type="GeneTree" id="ENSGT00390000001114"/>
<name>A0A8C4ZAY2_GADMO</name>
<evidence type="ECO:0000256" key="4">
    <source>
        <dbReference type="ARBA" id="ARBA00023242"/>
    </source>
</evidence>
<evidence type="ECO:0000256" key="1">
    <source>
        <dbReference type="ARBA" id="ARBA00004123"/>
    </source>
</evidence>
<dbReference type="Proteomes" id="UP000694546">
    <property type="component" value="Chromosome 8"/>
</dbReference>
<accession>A0A8C4ZAY2</accession>
<protein>
    <recommendedName>
        <fullName evidence="10">Parafibromin</fullName>
    </recommendedName>
</protein>
<evidence type="ECO:0000313" key="9">
    <source>
        <dbReference type="Proteomes" id="UP000694546"/>
    </source>
</evidence>
<keyword evidence="9" id="KW-1185">Reference proteome</keyword>
<feature type="domain" description="Cell division control protein 73 C-terminal" evidence="6">
    <location>
        <begin position="344"/>
        <end position="465"/>
    </location>
</feature>
<evidence type="ECO:0000259" key="7">
    <source>
        <dbReference type="Pfam" id="PF16050"/>
    </source>
</evidence>
<dbReference type="PANTHER" id="PTHR12466">
    <property type="entry name" value="CDC73 DOMAIN PROTEIN"/>
    <property type="match status" value="1"/>
</dbReference>
<dbReference type="Gene3D" id="3.40.50.11990">
    <property type="entry name" value="RNA polymerase II accessory factor, Cdc73 C-terminal domain"/>
    <property type="match status" value="1"/>
</dbReference>
<gene>
    <name evidence="8" type="primary">cdc73</name>
</gene>
<dbReference type="AlphaFoldDB" id="A0A8C4ZAY2"/>
<dbReference type="Pfam" id="PF05179">
    <property type="entry name" value="CDC73_C"/>
    <property type="match status" value="1"/>
</dbReference>
<dbReference type="GO" id="GO:0006368">
    <property type="term" value="P:transcription elongation by RNA polymerase II"/>
    <property type="evidence" value="ECO:0007669"/>
    <property type="project" value="InterPro"/>
</dbReference>
<organism evidence="8 9">
    <name type="scientific">Gadus morhua</name>
    <name type="common">Atlantic cod</name>
    <dbReference type="NCBI Taxonomy" id="8049"/>
    <lineage>
        <taxon>Eukaryota</taxon>
        <taxon>Metazoa</taxon>
        <taxon>Chordata</taxon>
        <taxon>Craniata</taxon>
        <taxon>Vertebrata</taxon>
        <taxon>Euteleostomi</taxon>
        <taxon>Actinopterygii</taxon>
        <taxon>Neopterygii</taxon>
        <taxon>Teleostei</taxon>
        <taxon>Neoteleostei</taxon>
        <taxon>Acanthomorphata</taxon>
        <taxon>Zeiogadaria</taxon>
        <taxon>Gadariae</taxon>
        <taxon>Gadiformes</taxon>
        <taxon>Gadoidei</taxon>
        <taxon>Gadidae</taxon>
        <taxon>Gadus</taxon>
    </lineage>
</organism>
<evidence type="ECO:0000313" key="8">
    <source>
        <dbReference type="Ensembl" id="ENSGMOP00000009321.2"/>
    </source>
</evidence>
<evidence type="ECO:0000256" key="3">
    <source>
        <dbReference type="ARBA" id="ARBA00023163"/>
    </source>
</evidence>
<sequence length="496" mass="56335">MADVLSVLRQYNIQKKEIVAKGDEVIFGEFSWPKNVKTNYIIWGTGKEGQPKEYYTLDSILFLLNNVHLPHSSYVRRAATENIPVVRRPDRKGLLSYLNGESSTSTSIDRSAPIEIGLQRPTQVKRAAEEAATEAKKPRIEDEERVRLDKERLAARLEGHKEGIVQTDQIRSLSEAMSVEKIAAIKAKIMAKKRSTIKTDLHDDVTVKQRSFVDAEGAVTRDIVSRERVWRTRTTILQSTGKNFSKNIFAILQSVKAREEGRAPEQRPAPNATQVDPSARSKQPVPAAYNRYDQERFKGKEETEGFKIDTMGTYHGMTLKSVTEGASARKAQAPVLQPVPRPGSRTPIIIIPAATTSLITMLNAKELLQDLKFVTPEEKKKQGLQRDNEMLLQRRKDQVQPGGATLSVTVPYRVIDQPLKLAPHDWDRVVAVFVQGPAWQFKGWPWLLPDGSPVDIFAKKWTHHLLYLPRLLVKWMCIFYHVVKHECFLKHLLKDQ</sequence>
<dbReference type="GO" id="GO:0032968">
    <property type="term" value="P:positive regulation of transcription elongation by RNA polymerase II"/>
    <property type="evidence" value="ECO:0007669"/>
    <property type="project" value="TreeGrafter"/>
</dbReference>
<reference evidence="8" key="1">
    <citation type="submission" date="2025-08" db="UniProtKB">
        <authorList>
            <consortium name="Ensembl"/>
        </authorList>
    </citation>
    <scope>IDENTIFICATION</scope>
</reference>
<comment type="subcellular location">
    <subcellularLocation>
        <location evidence="1">Nucleus</location>
    </subcellularLocation>
</comment>
<evidence type="ECO:0008006" key="10">
    <source>
        <dbReference type="Google" id="ProtNLM"/>
    </source>
</evidence>
<dbReference type="InterPro" id="IPR031336">
    <property type="entry name" value="CDC73_C"/>
</dbReference>
<evidence type="ECO:0000259" key="6">
    <source>
        <dbReference type="Pfam" id="PF05179"/>
    </source>
</evidence>
<feature type="region of interest" description="Disordered" evidence="5">
    <location>
        <begin position="259"/>
        <end position="289"/>
    </location>
</feature>
<proteinExistence type="inferred from homology"/>
<dbReference type="Pfam" id="PF16050">
    <property type="entry name" value="CDC73_N"/>
    <property type="match status" value="1"/>
</dbReference>
<dbReference type="Ensembl" id="ENSGMOT00000009574.2">
    <property type="protein sequence ID" value="ENSGMOP00000009321.2"/>
    <property type="gene ID" value="ENSGMOG00000008705.2"/>
</dbReference>
<feature type="domain" description="Paf1 complex subunit Cdc73 N-terminal" evidence="7">
    <location>
        <begin position="1"/>
        <end position="296"/>
    </location>
</feature>
<evidence type="ECO:0000256" key="5">
    <source>
        <dbReference type="SAM" id="MobiDB-lite"/>
    </source>
</evidence>
<dbReference type="InterPro" id="IPR007852">
    <property type="entry name" value="Cdc73/Parafibromin"/>
</dbReference>
<dbReference type="GO" id="GO:0016593">
    <property type="term" value="C:Cdc73/Paf1 complex"/>
    <property type="evidence" value="ECO:0007669"/>
    <property type="project" value="InterPro"/>
</dbReference>
<comment type="similarity">
    <text evidence="2">Belongs to the CDC73 family.</text>
</comment>
<reference evidence="8" key="2">
    <citation type="submission" date="2025-09" db="UniProtKB">
        <authorList>
            <consortium name="Ensembl"/>
        </authorList>
    </citation>
    <scope>IDENTIFICATION</scope>
</reference>
<keyword evidence="3" id="KW-0804">Transcription</keyword>
<dbReference type="PANTHER" id="PTHR12466:SF8">
    <property type="entry name" value="PARAFIBROMIN"/>
    <property type="match status" value="1"/>
</dbReference>
<dbReference type="InterPro" id="IPR038103">
    <property type="entry name" value="CDC73_C_sf"/>
</dbReference>
<dbReference type="GO" id="GO:0000993">
    <property type="term" value="F:RNA polymerase II complex binding"/>
    <property type="evidence" value="ECO:0007669"/>
    <property type="project" value="TreeGrafter"/>
</dbReference>
<keyword evidence="4" id="KW-0539">Nucleus</keyword>